<dbReference type="PANTHER" id="PTHR47894:SF1">
    <property type="entry name" value="HTH-TYPE TRANSCRIPTIONAL REGULATOR VQSM"/>
    <property type="match status" value="1"/>
</dbReference>
<evidence type="ECO:0000256" key="1">
    <source>
        <dbReference type="ARBA" id="ARBA00023015"/>
    </source>
</evidence>
<dbReference type="SMART" id="SM00342">
    <property type="entry name" value="HTH_ARAC"/>
    <property type="match status" value="1"/>
</dbReference>
<protein>
    <submittedName>
        <fullName evidence="5">Helix-turn-helix domain-containing protein</fullName>
    </submittedName>
</protein>
<dbReference type="GO" id="GO:0000976">
    <property type="term" value="F:transcription cis-regulatory region binding"/>
    <property type="evidence" value="ECO:0007669"/>
    <property type="project" value="TreeGrafter"/>
</dbReference>
<dbReference type="AlphaFoldDB" id="A0A848HBK7"/>
<keyword evidence="6" id="KW-1185">Reference proteome</keyword>
<evidence type="ECO:0000256" key="2">
    <source>
        <dbReference type="ARBA" id="ARBA00023125"/>
    </source>
</evidence>
<reference evidence="5 6" key="1">
    <citation type="submission" date="2020-04" db="EMBL/GenBank/DDBJ databases">
        <title>Ramlibacter sp. G-1-2-2 isolated from soil.</title>
        <authorList>
            <person name="Dahal R.H."/>
        </authorList>
    </citation>
    <scope>NUCLEOTIDE SEQUENCE [LARGE SCALE GENOMIC DNA]</scope>
    <source>
        <strain evidence="5 6">G-1-2-2</strain>
    </source>
</reference>
<dbReference type="Pfam" id="PF12833">
    <property type="entry name" value="HTH_18"/>
    <property type="match status" value="1"/>
</dbReference>
<evidence type="ECO:0000259" key="4">
    <source>
        <dbReference type="PROSITE" id="PS01124"/>
    </source>
</evidence>
<dbReference type="InterPro" id="IPR020449">
    <property type="entry name" value="Tscrpt_reg_AraC-type_HTH"/>
</dbReference>
<dbReference type="PRINTS" id="PR00032">
    <property type="entry name" value="HTHARAC"/>
</dbReference>
<dbReference type="GO" id="GO:0003700">
    <property type="term" value="F:DNA-binding transcription factor activity"/>
    <property type="evidence" value="ECO:0007669"/>
    <property type="project" value="InterPro"/>
</dbReference>
<dbReference type="Gene3D" id="1.10.10.60">
    <property type="entry name" value="Homeodomain-like"/>
    <property type="match status" value="1"/>
</dbReference>
<dbReference type="GO" id="GO:0005829">
    <property type="term" value="C:cytosol"/>
    <property type="evidence" value="ECO:0007669"/>
    <property type="project" value="TreeGrafter"/>
</dbReference>
<dbReference type="InterPro" id="IPR009057">
    <property type="entry name" value="Homeodomain-like_sf"/>
</dbReference>
<dbReference type="InterPro" id="IPR032687">
    <property type="entry name" value="AraC-type_N"/>
</dbReference>
<sequence>MAVAARALAVFASRAGIIGGIVRREPLGDTAEKHTVAMPFVQAAVARLGGAARERVLVEAGIPPGLLAAPDARVPPGAYSALWLAVARELDDEFFGLDRRRMKVGSFALLCQAVLSCENLERGVKRMLRGFAVFLDDVSGRLTVEGAEAVVRLDNRIQAEADRRFADETLLVLLHGLMCWLVGRRIPLGRVDFGYPRPPHAREYTLMFSEHVTFDAPQTALRFDAALLALPVVQTPATLQGFLRTAPQSVFLKYRNDDSWTARLRRRLRGSVAGAEPWPVFEEVARELETTPTTLRRRLEAEGTSYQGIKDQLRSDLAIDALCNSSVSIDDIAAQLGFLDSSAFHRAFKRWNGLQPGEYRRRQARS</sequence>
<dbReference type="EMBL" id="JABBFX010000005">
    <property type="protein sequence ID" value="NML48406.1"/>
    <property type="molecule type" value="Genomic_DNA"/>
</dbReference>
<dbReference type="SUPFAM" id="SSF46689">
    <property type="entry name" value="Homeodomain-like"/>
    <property type="match status" value="1"/>
</dbReference>
<evidence type="ECO:0000256" key="3">
    <source>
        <dbReference type="ARBA" id="ARBA00023163"/>
    </source>
</evidence>
<accession>A0A848HBK7</accession>
<name>A0A848HBK7_9BURK</name>
<proteinExistence type="predicted"/>
<dbReference type="Proteomes" id="UP000541185">
    <property type="component" value="Unassembled WGS sequence"/>
</dbReference>
<keyword evidence="2" id="KW-0238">DNA-binding</keyword>
<dbReference type="PANTHER" id="PTHR47894">
    <property type="entry name" value="HTH-TYPE TRANSCRIPTIONAL REGULATOR GADX"/>
    <property type="match status" value="1"/>
</dbReference>
<evidence type="ECO:0000313" key="6">
    <source>
        <dbReference type="Proteomes" id="UP000541185"/>
    </source>
</evidence>
<gene>
    <name evidence="5" type="ORF">HHL11_31965</name>
</gene>
<dbReference type="PROSITE" id="PS01124">
    <property type="entry name" value="HTH_ARAC_FAMILY_2"/>
    <property type="match status" value="1"/>
</dbReference>
<dbReference type="InterPro" id="IPR018060">
    <property type="entry name" value="HTH_AraC"/>
</dbReference>
<dbReference type="Pfam" id="PF12625">
    <property type="entry name" value="Arabinose_bd"/>
    <property type="match status" value="1"/>
</dbReference>
<organism evidence="5 6">
    <name type="scientific">Ramlibacter agri</name>
    <dbReference type="NCBI Taxonomy" id="2728837"/>
    <lineage>
        <taxon>Bacteria</taxon>
        <taxon>Pseudomonadati</taxon>
        <taxon>Pseudomonadota</taxon>
        <taxon>Betaproteobacteria</taxon>
        <taxon>Burkholderiales</taxon>
        <taxon>Comamonadaceae</taxon>
        <taxon>Ramlibacter</taxon>
    </lineage>
</organism>
<feature type="domain" description="HTH araC/xylS-type" evidence="4">
    <location>
        <begin position="262"/>
        <end position="362"/>
    </location>
</feature>
<comment type="caution">
    <text evidence="5">The sequence shown here is derived from an EMBL/GenBank/DDBJ whole genome shotgun (WGS) entry which is preliminary data.</text>
</comment>
<keyword evidence="1" id="KW-0805">Transcription regulation</keyword>
<evidence type="ECO:0000313" key="5">
    <source>
        <dbReference type="EMBL" id="NML48406.1"/>
    </source>
</evidence>
<keyword evidence="3" id="KW-0804">Transcription</keyword>